<protein>
    <recommendedName>
        <fullName evidence="8">Glycosyltransferase family 92 protein</fullName>
        <ecNumber evidence="8">2.4.1.-</ecNumber>
    </recommendedName>
</protein>
<evidence type="ECO:0000256" key="6">
    <source>
        <dbReference type="ARBA" id="ARBA00022989"/>
    </source>
</evidence>
<sequence>MSLQFRGETRWGKIVVRPERVDSAWIHRSYGIRDGYEQVSLPIELNSALHLRFWNFVNHTQPDSLQPPTYNPLLNSLTSAPLIQPDDLAQIQQNFATNMGNVQSTYNRLPAVSIYYPLIEQCYNRIFYNGEQHSKCKGPELCDLPQFPGVRCVNVKSKYETFEGYERIFLHRLVDAHFERSDLGCTM</sequence>
<accession>A0A3P7IMN7</accession>
<comment type="subcellular location">
    <subcellularLocation>
        <location evidence="1">Membrane</location>
        <topology evidence="1">Single-pass membrane protein</topology>
    </subcellularLocation>
</comment>
<organism evidence="9 10">
    <name type="scientific">Strongylus vulgaris</name>
    <name type="common">Blood worm</name>
    <dbReference type="NCBI Taxonomy" id="40348"/>
    <lineage>
        <taxon>Eukaryota</taxon>
        <taxon>Metazoa</taxon>
        <taxon>Ecdysozoa</taxon>
        <taxon>Nematoda</taxon>
        <taxon>Chromadorea</taxon>
        <taxon>Rhabditida</taxon>
        <taxon>Rhabditina</taxon>
        <taxon>Rhabditomorpha</taxon>
        <taxon>Strongyloidea</taxon>
        <taxon>Strongylidae</taxon>
        <taxon>Strongylus</taxon>
    </lineage>
</organism>
<evidence type="ECO:0000256" key="7">
    <source>
        <dbReference type="ARBA" id="ARBA00023136"/>
    </source>
</evidence>
<proteinExistence type="inferred from homology"/>
<comment type="similarity">
    <text evidence="2 8">Belongs to the glycosyltransferase 92 family.</text>
</comment>
<dbReference type="AlphaFoldDB" id="A0A3P7IMN7"/>
<evidence type="ECO:0000256" key="3">
    <source>
        <dbReference type="ARBA" id="ARBA00022676"/>
    </source>
</evidence>
<dbReference type="Pfam" id="PF01697">
    <property type="entry name" value="Glyco_transf_92"/>
    <property type="match status" value="1"/>
</dbReference>
<evidence type="ECO:0000313" key="10">
    <source>
        <dbReference type="Proteomes" id="UP000270094"/>
    </source>
</evidence>
<keyword evidence="5" id="KW-0812">Transmembrane</keyword>
<dbReference type="PANTHER" id="PTHR21645">
    <property type="entry name" value="GLYCOSYLTRANSFERASE FAMILY 92 PROTEIN"/>
    <property type="match status" value="1"/>
</dbReference>
<evidence type="ECO:0000313" key="9">
    <source>
        <dbReference type="EMBL" id="VDM65767.1"/>
    </source>
</evidence>
<dbReference type="Proteomes" id="UP000270094">
    <property type="component" value="Unassembled WGS sequence"/>
</dbReference>
<keyword evidence="10" id="KW-1185">Reference proteome</keyword>
<dbReference type="EMBL" id="UYYB01001360">
    <property type="protein sequence ID" value="VDM65767.1"/>
    <property type="molecule type" value="Genomic_DNA"/>
</dbReference>
<dbReference type="InterPro" id="IPR052012">
    <property type="entry name" value="GTase_92"/>
</dbReference>
<dbReference type="InterPro" id="IPR008166">
    <property type="entry name" value="Glyco_transf_92"/>
</dbReference>
<keyword evidence="4 8" id="KW-0808">Transferase</keyword>
<evidence type="ECO:0000256" key="8">
    <source>
        <dbReference type="RuleBase" id="RU366017"/>
    </source>
</evidence>
<name>A0A3P7IMN7_STRVU</name>
<dbReference type="GO" id="GO:0016020">
    <property type="term" value="C:membrane"/>
    <property type="evidence" value="ECO:0007669"/>
    <property type="project" value="UniProtKB-SubCell"/>
</dbReference>
<dbReference type="EC" id="2.4.1.-" evidence="8"/>
<keyword evidence="3 8" id="KW-0328">Glycosyltransferase</keyword>
<keyword evidence="7" id="KW-0472">Membrane</keyword>
<evidence type="ECO:0000256" key="1">
    <source>
        <dbReference type="ARBA" id="ARBA00004167"/>
    </source>
</evidence>
<dbReference type="GO" id="GO:0016757">
    <property type="term" value="F:glycosyltransferase activity"/>
    <property type="evidence" value="ECO:0007669"/>
    <property type="project" value="UniProtKB-UniRule"/>
</dbReference>
<keyword evidence="6" id="KW-1133">Transmembrane helix</keyword>
<dbReference type="PANTHER" id="PTHR21645:SF2">
    <property type="entry name" value="GLYCOSYLTRANSFERASE FAMILY 92 PROTEIN F59C6.8"/>
    <property type="match status" value="1"/>
</dbReference>
<reference evidence="9 10" key="1">
    <citation type="submission" date="2018-11" db="EMBL/GenBank/DDBJ databases">
        <authorList>
            <consortium name="Pathogen Informatics"/>
        </authorList>
    </citation>
    <scope>NUCLEOTIDE SEQUENCE [LARGE SCALE GENOMIC DNA]</scope>
</reference>
<evidence type="ECO:0000256" key="2">
    <source>
        <dbReference type="ARBA" id="ARBA00007647"/>
    </source>
</evidence>
<gene>
    <name evidence="9" type="ORF">SVUK_LOCUS765</name>
</gene>
<evidence type="ECO:0000256" key="5">
    <source>
        <dbReference type="ARBA" id="ARBA00022692"/>
    </source>
</evidence>
<evidence type="ECO:0000256" key="4">
    <source>
        <dbReference type="ARBA" id="ARBA00022679"/>
    </source>
</evidence>
<dbReference type="OrthoDB" id="2526284at2759"/>